<feature type="transmembrane region" description="Helical" evidence="8">
    <location>
        <begin position="1524"/>
        <end position="1545"/>
    </location>
</feature>
<dbReference type="InterPro" id="IPR029044">
    <property type="entry name" value="Nucleotide-diphossugar_trans"/>
</dbReference>
<keyword evidence="4 8" id="KW-0812">Transmembrane</keyword>
<evidence type="ECO:0000256" key="5">
    <source>
        <dbReference type="ARBA" id="ARBA00022989"/>
    </source>
</evidence>
<evidence type="ECO:0000259" key="9">
    <source>
        <dbReference type="PROSITE" id="PS50022"/>
    </source>
</evidence>
<feature type="transmembrane region" description="Helical" evidence="8">
    <location>
        <begin position="333"/>
        <end position="354"/>
    </location>
</feature>
<evidence type="ECO:0000256" key="4">
    <source>
        <dbReference type="ARBA" id="ARBA00022692"/>
    </source>
</evidence>
<dbReference type="SUPFAM" id="SSF53448">
    <property type="entry name" value="Nucleotide-diphospho-sugar transferases"/>
    <property type="match status" value="1"/>
</dbReference>
<evidence type="ECO:0000256" key="7">
    <source>
        <dbReference type="SAM" id="MobiDB-lite"/>
    </source>
</evidence>
<feature type="transmembrane region" description="Helical" evidence="8">
    <location>
        <begin position="46"/>
        <end position="71"/>
    </location>
</feature>
<evidence type="ECO:0000256" key="8">
    <source>
        <dbReference type="SAM" id="Phobius"/>
    </source>
</evidence>
<evidence type="ECO:0000256" key="1">
    <source>
        <dbReference type="ARBA" id="ARBA00004141"/>
    </source>
</evidence>
<dbReference type="InterPro" id="IPR008979">
    <property type="entry name" value="Galactose-bd-like_sf"/>
</dbReference>
<feature type="transmembrane region" description="Helical" evidence="8">
    <location>
        <begin position="110"/>
        <end position="132"/>
    </location>
</feature>
<dbReference type="InterPro" id="IPR013761">
    <property type="entry name" value="SAM/pointed_sf"/>
</dbReference>
<dbReference type="FunFam" id="1.10.150.50:FF:000071">
    <property type="entry name" value="Caskin, isoform D"/>
    <property type="match status" value="1"/>
</dbReference>
<dbReference type="GO" id="GO:0004100">
    <property type="term" value="F:chitin synthase activity"/>
    <property type="evidence" value="ECO:0007669"/>
    <property type="project" value="UniProtKB-EC"/>
</dbReference>
<dbReference type="eggNOG" id="KOG2571">
    <property type="taxonomic scope" value="Eukaryota"/>
</dbReference>
<feature type="transmembrane region" description="Helical" evidence="8">
    <location>
        <begin position="1145"/>
        <end position="1168"/>
    </location>
</feature>
<dbReference type="InterPro" id="IPR000421">
    <property type="entry name" value="FA58C"/>
</dbReference>
<dbReference type="Pfam" id="PF00536">
    <property type="entry name" value="SAM_1"/>
    <property type="match status" value="2"/>
</dbReference>
<comment type="subcellular location">
    <subcellularLocation>
        <location evidence="1">Membrane</location>
        <topology evidence="1">Multi-pass membrane protein</topology>
    </subcellularLocation>
</comment>
<evidence type="ECO:0000256" key="6">
    <source>
        <dbReference type="ARBA" id="ARBA00023136"/>
    </source>
</evidence>
<dbReference type="eggNOG" id="KOG0507">
    <property type="taxonomic scope" value="Eukaryota"/>
</dbReference>
<dbReference type="CDD" id="cd00057">
    <property type="entry name" value="FA58C"/>
    <property type="match status" value="1"/>
</dbReference>
<accession>C3ZFH5</accession>
<gene>
    <name evidence="11" type="ORF">BRAFLDRAFT_67158</name>
</gene>
<keyword evidence="5 8" id="KW-1133">Transmembrane helix</keyword>
<dbReference type="EC" id="2.4.1.16" evidence="2"/>
<evidence type="ECO:0000313" key="11">
    <source>
        <dbReference type="EMBL" id="EEN48729.1"/>
    </source>
</evidence>
<feature type="transmembrane region" description="Helical" evidence="8">
    <location>
        <begin position="918"/>
        <end position="944"/>
    </location>
</feature>
<feature type="transmembrane region" description="Helical" evidence="8">
    <location>
        <begin position="890"/>
        <end position="911"/>
    </location>
</feature>
<dbReference type="PROSITE" id="PS50022">
    <property type="entry name" value="FA58C_3"/>
    <property type="match status" value="1"/>
</dbReference>
<dbReference type="FunFam" id="1.10.150.50:FF:000142">
    <property type="entry name" value="Uncharacterized protein"/>
    <property type="match status" value="1"/>
</dbReference>
<dbReference type="PANTHER" id="PTHR22914">
    <property type="entry name" value="CHITIN SYNTHASE"/>
    <property type="match status" value="1"/>
</dbReference>
<feature type="transmembrane region" description="Helical" evidence="8">
    <location>
        <begin position="403"/>
        <end position="426"/>
    </location>
</feature>
<feature type="transmembrane region" description="Helical" evidence="8">
    <location>
        <begin position="213"/>
        <end position="235"/>
    </location>
</feature>
<dbReference type="EMBL" id="GG666613">
    <property type="protein sequence ID" value="EEN48729.1"/>
    <property type="molecule type" value="Genomic_DNA"/>
</dbReference>
<name>C3ZFH5_BRAFL</name>
<feature type="transmembrane region" description="Helical" evidence="8">
    <location>
        <begin position="1121"/>
        <end position="1139"/>
    </location>
</feature>
<evidence type="ECO:0000259" key="10">
    <source>
        <dbReference type="PROSITE" id="PS50105"/>
    </source>
</evidence>
<feature type="compositionally biased region" description="Polar residues" evidence="7">
    <location>
        <begin position="13"/>
        <end position="23"/>
    </location>
</feature>
<feature type="region of interest" description="Disordered" evidence="7">
    <location>
        <begin position="1221"/>
        <end position="1248"/>
    </location>
</feature>
<reference evidence="11" key="1">
    <citation type="journal article" date="2008" name="Nature">
        <title>The amphioxus genome and the evolution of the chordate karyotype.</title>
        <authorList>
            <consortium name="US DOE Joint Genome Institute (JGI-PGF)"/>
            <person name="Putnam N.H."/>
            <person name="Butts T."/>
            <person name="Ferrier D.E.K."/>
            <person name="Furlong R.F."/>
            <person name="Hellsten U."/>
            <person name="Kawashima T."/>
            <person name="Robinson-Rechavi M."/>
            <person name="Shoguchi E."/>
            <person name="Terry A."/>
            <person name="Yu J.-K."/>
            <person name="Benito-Gutierrez E.L."/>
            <person name="Dubchak I."/>
            <person name="Garcia-Fernandez J."/>
            <person name="Gibson-Brown J.J."/>
            <person name="Grigoriev I.V."/>
            <person name="Horton A.C."/>
            <person name="de Jong P.J."/>
            <person name="Jurka J."/>
            <person name="Kapitonov V.V."/>
            <person name="Kohara Y."/>
            <person name="Kuroki Y."/>
            <person name="Lindquist E."/>
            <person name="Lucas S."/>
            <person name="Osoegawa K."/>
            <person name="Pennacchio L.A."/>
            <person name="Salamov A.A."/>
            <person name="Satou Y."/>
            <person name="Sauka-Spengler T."/>
            <person name="Schmutz J."/>
            <person name="Shin-I T."/>
            <person name="Toyoda A."/>
            <person name="Bronner-Fraser M."/>
            <person name="Fujiyama A."/>
            <person name="Holland L.Z."/>
            <person name="Holland P.W.H."/>
            <person name="Satoh N."/>
            <person name="Rokhsar D.S."/>
        </authorList>
    </citation>
    <scope>NUCLEOTIDE SEQUENCE [LARGE SCALE GENOMIC DNA]</scope>
    <source>
        <strain evidence="11">S238N-H82</strain>
        <tissue evidence="11">Testes</tissue>
    </source>
</reference>
<sequence length="1627" mass="183740">MASSEEGGAPSSYEPTLTVNAKPSKSENGRGKTVGETGLHLKLLKLVLSILLGLVVLASFALSHLSAISLVRYLRLNVTSEDNATSKDNVTRCKDNATDVELERELERNVTALMLVYVLMIPYGVSLLRSLWNGAFQDSVPWPHLKAIALGAVLSICEVTGLCLLTLRVMPSVTPALSVVLSNGILFVPILSQTAKQITVLWKQEKKRHCRRISRLVTCVFWVLACGGLVGVWCYFRKQKYVVETVVSLLLLSTAWAPKLQEFQTECLRKSKSSKPDHANSRWKAGILNNLVKLVSALLIPDLLKYVRLTDICSTWVWIKPNLYAHFTIDHPAMVSFIVNVTASFTGYILAWTACAIRMGFFGFALPAFLSTLVTGIIFVKPICSTMSFVHPDTCLMFMSEDFAWDVGVGLGLLLVQFFTTTWFVMRSPTIVMEREAQLFWLPGYNSVFPAQWMLLSRKNRNTKGEDFTTRKKTKQNTHVYICTTMYHEQCTRYKTPYGLQLQWNLHYGSGDTASGMMFTVHLKDNVLVKNKKRWSQVMYMSYILDYAAYFHPLGMASRVIADTDILATSTYGDAASHGPHQARLNAVGTGSRTCGWTAGDSDIHQRLQIYLGEDMVVTGVVTQGKHGCEEWVTEYNLSYSQDGKSWEYYKDSDGKPVVLEGNVDSDTPVQHILDTRIRAAYISFNPVNWNDRISMRVELLGYCATDLDRDSYILATDADIKFSPQSAKALMEIMSTDPNVGAVCARTHPLGSGPLVWYQIFDYAVGHWFQKVANSILGTVLCCPGCFSVYRCKAVRDTLATYASTVSKGEEFLTKDMGEDRWLCTLMVEKGWRLEYTAVSEDSTYCPEEFDEFFNQRRRWIPSTIANQLELIRKWGGGQIKSDYVSKFFIMYQGFLLFSSMIGPSTVILIMAAGLELVVGSVGGGIVPTVVVFSMIFLGYGALCLYTKQSTQLKWAKVLTLVFMVVMVMVLIGQAREMVVAFQRLNDRLTQESANHITDAEKSCLDCLTTGCGDCKTLTCDGPLNWSKNNVSTWLMECFGPDDQFDNVSGHITQYSGFQLSLFDEQTLCVEFAGQGGNPAKERDCKLIFREFVKLKDENVPITSTPPTTILEQLPLPVSVIYFLSLAALYLLTALLHPSEFLKLLYGFVYLLSLPSGYILMTIYSVCNMTDRSWGTREIKVPGMAAGGKSIMEVMSNLCRTMCSCCRREDSKQPELEEISIDDIDDLQTEDEESESEYQQSETQSFLEQPVGRVSERFYPGTPFTFTQDIARASLLIRSASTQSQHDVNDFLPSQWQDELRQKYEKKFREHGYENTSFIFGMTNKDLEAIGITNKYHQDVLMKEIKKLPESELDDTVPENCRQWLDSIGMGEYINSFETYGIISKNDLASLKTMDVNDLLKDLKITKMAHIKRITNAIKKMKSPEETGKRINQVKSILKKVKTIIMQHDSTRSLEFKFWDRLRQECLDPEIALFSTDTDIRTELVQLRNSWILVLLVLNVMWITLIVSLTYVPELRLWDANPLSLLSLLVFGVLQLLQFLTMLYHRIRTLLHYLARLPYPASCTMQTKATGNGKADVIEIEHIDPEVHFSSRPSRRPPLFGTSRFLRNGKPHLWPAARANPVYEAE</sequence>
<dbReference type="Gene3D" id="2.60.120.260">
    <property type="entry name" value="Galactose-binding domain-like"/>
    <property type="match status" value="1"/>
</dbReference>
<feature type="domain" description="SAM" evidence="10">
    <location>
        <begin position="1284"/>
        <end position="1352"/>
    </location>
</feature>
<keyword evidence="3" id="KW-0808">Transferase</keyword>
<organism>
    <name type="scientific">Branchiostoma floridae</name>
    <name type="common">Florida lancelet</name>
    <name type="synonym">Amphioxus</name>
    <dbReference type="NCBI Taxonomy" id="7739"/>
    <lineage>
        <taxon>Eukaryota</taxon>
        <taxon>Metazoa</taxon>
        <taxon>Chordata</taxon>
        <taxon>Cephalochordata</taxon>
        <taxon>Leptocardii</taxon>
        <taxon>Amphioxiformes</taxon>
        <taxon>Branchiostomatidae</taxon>
        <taxon>Branchiostoma</taxon>
    </lineage>
</organism>
<feature type="transmembrane region" description="Helical" evidence="8">
    <location>
        <begin position="956"/>
        <end position="976"/>
    </location>
</feature>
<feature type="compositionally biased region" description="Acidic residues" evidence="7">
    <location>
        <begin position="1221"/>
        <end position="1237"/>
    </location>
</feature>
<dbReference type="InterPro" id="IPR004835">
    <property type="entry name" value="Chitin_synth"/>
</dbReference>
<dbReference type="Gene3D" id="1.10.150.50">
    <property type="entry name" value="Transcription Factor, Ets-1"/>
    <property type="match status" value="2"/>
</dbReference>
<dbReference type="Pfam" id="PF03142">
    <property type="entry name" value="Chitin_synth_2"/>
    <property type="match status" value="1"/>
</dbReference>
<feature type="transmembrane region" description="Helical" evidence="8">
    <location>
        <begin position="1492"/>
        <end position="1512"/>
    </location>
</feature>
<dbReference type="SUPFAM" id="SSF49785">
    <property type="entry name" value="Galactose-binding domain-like"/>
    <property type="match status" value="1"/>
</dbReference>
<dbReference type="SUPFAM" id="SSF47769">
    <property type="entry name" value="SAM/Pointed domain"/>
    <property type="match status" value="2"/>
</dbReference>
<keyword evidence="3" id="KW-0328">Glycosyltransferase</keyword>
<dbReference type="InterPro" id="IPR001660">
    <property type="entry name" value="SAM"/>
</dbReference>
<dbReference type="PROSITE" id="PS50105">
    <property type="entry name" value="SAM_DOMAIN"/>
    <property type="match status" value="2"/>
</dbReference>
<evidence type="ECO:0000256" key="3">
    <source>
        <dbReference type="ARBA" id="ARBA00022676"/>
    </source>
</evidence>
<dbReference type="Pfam" id="PF00754">
    <property type="entry name" value="F5_F8_type_C"/>
    <property type="match status" value="1"/>
</dbReference>
<protein>
    <recommendedName>
        <fullName evidence="2">chitin synthase</fullName>
        <ecNumber evidence="2">2.4.1.16</ecNumber>
    </recommendedName>
</protein>
<feature type="transmembrane region" description="Helical" evidence="8">
    <location>
        <begin position="361"/>
        <end position="383"/>
    </location>
</feature>
<feature type="transmembrane region" description="Helical" evidence="8">
    <location>
        <begin position="144"/>
        <end position="167"/>
    </location>
</feature>
<feature type="region of interest" description="Disordered" evidence="7">
    <location>
        <begin position="1"/>
        <end position="33"/>
    </location>
</feature>
<dbReference type="PANTHER" id="PTHR22914:SF41">
    <property type="entry name" value="CHITIN SYNTHASE 7"/>
    <property type="match status" value="1"/>
</dbReference>
<proteinExistence type="predicted"/>
<dbReference type="InParanoid" id="C3ZFH5"/>
<keyword evidence="6 8" id="KW-0472">Membrane</keyword>
<dbReference type="SMART" id="SM00231">
    <property type="entry name" value="FA58C"/>
    <property type="match status" value="1"/>
</dbReference>
<dbReference type="FunFam" id="2.60.120.260:FF:000366">
    <property type="entry name" value="Uncharacterized protein"/>
    <property type="match status" value="1"/>
</dbReference>
<feature type="domain" description="SAM" evidence="10">
    <location>
        <begin position="1357"/>
        <end position="1425"/>
    </location>
</feature>
<dbReference type="SMART" id="SM00454">
    <property type="entry name" value="SAM"/>
    <property type="match status" value="2"/>
</dbReference>
<feature type="domain" description="F5/8 type C" evidence="9">
    <location>
        <begin position="549"/>
        <end position="703"/>
    </location>
</feature>
<dbReference type="GO" id="GO:0016020">
    <property type="term" value="C:membrane"/>
    <property type="evidence" value="ECO:0007669"/>
    <property type="project" value="UniProtKB-SubCell"/>
</dbReference>
<evidence type="ECO:0000256" key="2">
    <source>
        <dbReference type="ARBA" id="ARBA00012543"/>
    </source>
</evidence>